<feature type="compositionally biased region" description="Low complexity" evidence="1">
    <location>
        <begin position="1"/>
        <end position="12"/>
    </location>
</feature>
<sequence length="33" mass="3207">MPSISSAPAMASTWDATDTGRPRASASTGPTGA</sequence>
<organism evidence="2 3">
    <name type="scientific">Mycobacterium tuberculosis</name>
    <dbReference type="NCBI Taxonomy" id="1773"/>
    <lineage>
        <taxon>Bacteria</taxon>
        <taxon>Bacillati</taxon>
        <taxon>Actinomycetota</taxon>
        <taxon>Actinomycetes</taxon>
        <taxon>Mycobacteriales</taxon>
        <taxon>Mycobacteriaceae</taxon>
        <taxon>Mycobacterium</taxon>
        <taxon>Mycobacterium tuberculosis complex</taxon>
    </lineage>
</organism>
<protein>
    <submittedName>
        <fullName evidence="2">Uncharacterized protein</fullName>
    </submittedName>
</protein>
<gene>
    <name evidence="2" type="ORF">ERS007703_04044</name>
</gene>
<name>A0A0U0SED9_MYCTX</name>
<dbReference type="Proteomes" id="UP000038802">
    <property type="component" value="Unassembled WGS sequence"/>
</dbReference>
<evidence type="ECO:0000313" key="3">
    <source>
        <dbReference type="Proteomes" id="UP000038802"/>
    </source>
</evidence>
<dbReference type="AlphaFoldDB" id="A0A0U0SED9"/>
<evidence type="ECO:0000313" key="2">
    <source>
        <dbReference type="EMBL" id="COW68365.1"/>
    </source>
</evidence>
<feature type="region of interest" description="Disordered" evidence="1">
    <location>
        <begin position="1"/>
        <end position="33"/>
    </location>
</feature>
<reference evidence="3" key="1">
    <citation type="submission" date="2015-03" db="EMBL/GenBank/DDBJ databases">
        <authorList>
            <consortium name="Pathogen Informatics"/>
        </authorList>
    </citation>
    <scope>NUCLEOTIDE SEQUENCE [LARGE SCALE GENOMIC DNA]</scope>
    <source>
        <strain evidence="3">K00500041</strain>
    </source>
</reference>
<dbReference type="EMBL" id="CSAE01000638">
    <property type="protein sequence ID" value="COW68365.1"/>
    <property type="molecule type" value="Genomic_DNA"/>
</dbReference>
<accession>A0A0U0SED9</accession>
<proteinExistence type="predicted"/>
<evidence type="ECO:0000256" key="1">
    <source>
        <dbReference type="SAM" id="MobiDB-lite"/>
    </source>
</evidence>